<proteinExistence type="predicted"/>
<evidence type="ECO:0000256" key="6">
    <source>
        <dbReference type="PROSITE-ProRule" id="PRU00169"/>
    </source>
</evidence>
<evidence type="ECO:0000256" key="4">
    <source>
        <dbReference type="ARBA" id="ARBA00022679"/>
    </source>
</evidence>
<feature type="domain" description="Response regulatory" evidence="9">
    <location>
        <begin position="15"/>
        <end position="132"/>
    </location>
</feature>
<evidence type="ECO:0000256" key="3">
    <source>
        <dbReference type="ARBA" id="ARBA00022553"/>
    </source>
</evidence>
<dbReference type="Proteomes" id="UP001595453">
    <property type="component" value="Unassembled WGS sequence"/>
</dbReference>
<feature type="coiled-coil region" evidence="7">
    <location>
        <begin position="131"/>
        <end position="160"/>
    </location>
</feature>
<accession>A0ABV7CND2</accession>
<dbReference type="PANTHER" id="PTHR43047">
    <property type="entry name" value="TWO-COMPONENT HISTIDINE PROTEIN KINASE"/>
    <property type="match status" value="1"/>
</dbReference>
<dbReference type="SMART" id="SM00387">
    <property type="entry name" value="HATPase_c"/>
    <property type="match status" value="1"/>
</dbReference>
<feature type="domain" description="Response regulatory" evidence="9">
    <location>
        <begin position="536"/>
        <end position="645"/>
    </location>
</feature>
<dbReference type="InterPro" id="IPR003661">
    <property type="entry name" value="HisK_dim/P_dom"/>
</dbReference>
<dbReference type="Gene3D" id="3.40.50.2300">
    <property type="match status" value="3"/>
</dbReference>
<dbReference type="Gene3D" id="3.30.565.10">
    <property type="entry name" value="Histidine kinase-like ATPase, C-terminal domain"/>
    <property type="match status" value="1"/>
</dbReference>
<dbReference type="SUPFAM" id="SSF52172">
    <property type="entry name" value="CheY-like"/>
    <property type="match status" value="3"/>
</dbReference>
<dbReference type="InterPro" id="IPR036890">
    <property type="entry name" value="HATPase_C_sf"/>
</dbReference>
<evidence type="ECO:0000313" key="11">
    <source>
        <dbReference type="Proteomes" id="UP001595453"/>
    </source>
</evidence>
<evidence type="ECO:0000256" key="7">
    <source>
        <dbReference type="SAM" id="Coils"/>
    </source>
</evidence>
<dbReference type="Pfam" id="PF00072">
    <property type="entry name" value="Response_reg"/>
    <property type="match status" value="3"/>
</dbReference>
<dbReference type="CDD" id="cd00082">
    <property type="entry name" value="HisKA"/>
    <property type="match status" value="1"/>
</dbReference>
<dbReference type="InterPro" id="IPR005467">
    <property type="entry name" value="His_kinase_dom"/>
</dbReference>
<dbReference type="CDD" id="cd16922">
    <property type="entry name" value="HATPase_EvgS-ArcB-TorS-like"/>
    <property type="match status" value="1"/>
</dbReference>
<dbReference type="RefSeq" id="WP_377126987.1">
    <property type="nucleotide sequence ID" value="NZ_JBHRSD010000033.1"/>
</dbReference>
<dbReference type="PRINTS" id="PR00344">
    <property type="entry name" value="BCTRLSENSOR"/>
</dbReference>
<feature type="domain" description="Histidine kinase" evidence="8">
    <location>
        <begin position="161"/>
        <end position="377"/>
    </location>
</feature>
<evidence type="ECO:0000256" key="1">
    <source>
        <dbReference type="ARBA" id="ARBA00000085"/>
    </source>
</evidence>
<sequence>MSATQQNLLGRQAVKLLLVEDDEDDFILTEARLAEIDDFVVELCWLRNLDDAKTALLHGGFDLCLLDYRLGHQSGLTLLDFAKQQQLSTPIIMLTGQVDAELDDAALKAGAEDFVAKYELGSARFVRAIRYALARTELKKERLERLKAEAENRAKDQFLAHLSHELRTPLTSILGYTELLLQNVNQAEHRSELGIIYNNGEHLLKLLDDVLDLSKLHAHTLQLDVQPMSVCALQNSLYDIFSLSAQSKQIGFVIQSNVTERDWVCCDQTRLKQVLINLIYNAIKFTFQGQVTVKVCKAQQRLHFEVADSGIGIPADDLARVFAPFTQVQDTTTKVQQGAGLGLAISADLVALMGGKLVAESELGVGSCFSFSIDAPQCAEPQPQPQVEGSLAQTQWRPPLGTMALVVEDNPDIQTLLQTHLTHFGYQVAVVASGEQALTRLAQTPTSFAVVLLDLHLPNMSGREVLAAIRAKDATLPVIAVTAAAQAGTKEELMALGCHALVSKPIAPLVLQATLTEVLQGAKPPTPQPKARQRRDVMVVEDDKDSRELMLKLLHSFGVQATGVGSALECEQLLPQRHWHCVMLDIGLPDKNGLVLAEGIRAQYPECSIIIISGYEPDPNVLMKLKISQVLLKPVTLTGLKSVFD</sequence>
<dbReference type="Pfam" id="PF02518">
    <property type="entry name" value="HATPase_c"/>
    <property type="match status" value="1"/>
</dbReference>
<dbReference type="CDD" id="cd00156">
    <property type="entry name" value="REC"/>
    <property type="match status" value="2"/>
</dbReference>
<dbReference type="SUPFAM" id="SSF55874">
    <property type="entry name" value="ATPase domain of HSP90 chaperone/DNA topoisomerase II/histidine kinase"/>
    <property type="match status" value="1"/>
</dbReference>
<evidence type="ECO:0000313" key="10">
    <source>
        <dbReference type="EMBL" id="MFC3034182.1"/>
    </source>
</evidence>
<dbReference type="InterPro" id="IPR003594">
    <property type="entry name" value="HATPase_dom"/>
</dbReference>
<reference evidence="11" key="1">
    <citation type="journal article" date="2019" name="Int. J. Syst. Evol. Microbiol.">
        <title>The Global Catalogue of Microorganisms (GCM) 10K type strain sequencing project: providing services to taxonomists for standard genome sequencing and annotation.</title>
        <authorList>
            <consortium name="The Broad Institute Genomics Platform"/>
            <consortium name="The Broad Institute Genome Sequencing Center for Infectious Disease"/>
            <person name="Wu L."/>
            <person name="Ma J."/>
        </authorList>
    </citation>
    <scope>NUCLEOTIDE SEQUENCE [LARGE SCALE GENOMIC DNA]</scope>
    <source>
        <strain evidence="11">KCTC 42730</strain>
    </source>
</reference>
<feature type="modified residue" description="4-aspartylphosphate" evidence="6">
    <location>
        <position position="454"/>
    </location>
</feature>
<comment type="caution">
    <text evidence="10">The sequence shown here is derived from an EMBL/GenBank/DDBJ whole genome shotgun (WGS) entry which is preliminary data.</text>
</comment>
<gene>
    <name evidence="10" type="ORF">ACFOEE_16875</name>
</gene>
<dbReference type="SMART" id="SM00388">
    <property type="entry name" value="HisKA"/>
    <property type="match status" value="1"/>
</dbReference>
<protein>
    <recommendedName>
        <fullName evidence="2">histidine kinase</fullName>
        <ecNumber evidence="2">2.7.13.3</ecNumber>
    </recommendedName>
</protein>
<organism evidence="10 11">
    <name type="scientific">Pseudoalteromonas fenneropenaei</name>
    <dbReference type="NCBI Taxonomy" id="1737459"/>
    <lineage>
        <taxon>Bacteria</taxon>
        <taxon>Pseudomonadati</taxon>
        <taxon>Pseudomonadota</taxon>
        <taxon>Gammaproteobacteria</taxon>
        <taxon>Alteromonadales</taxon>
        <taxon>Pseudoalteromonadaceae</taxon>
        <taxon>Pseudoalteromonas</taxon>
    </lineage>
</organism>
<keyword evidence="4" id="KW-0808">Transferase</keyword>
<name>A0ABV7CND2_9GAMM</name>
<feature type="domain" description="Response regulatory" evidence="9">
    <location>
        <begin position="403"/>
        <end position="519"/>
    </location>
</feature>
<dbReference type="InterPro" id="IPR036097">
    <property type="entry name" value="HisK_dim/P_sf"/>
</dbReference>
<keyword evidence="5" id="KW-0418">Kinase</keyword>
<dbReference type="Pfam" id="PF00512">
    <property type="entry name" value="HisKA"/>
    <property type="match status" value="1"/>
</dbReference>
<dbReference type="InterPro" id="IPR004358">
    <property type="entry name" value="Sig_transdc_His_kin-like_C"/>
</dbReference>
<dbReference type="InterPro" id="IPR011006">
    <property type="entry name" value="CheY-like_superfamily"/>
</dbReference>
<feature type="modified residue" description="4-aspartylphosphate" evidence="6">
    <location>
        <position position="67"/>
    </location>
</feature>
<feature type="modified residue" description="4-aspartylphosphate" evidence="6">
    <location>
        <position position="585"/>
    </location>
</feature>
<evidence type="ECO:0000256" key="5">
    <source>
        <dbReference type="ARBA" id="ARBA00022777"/>
    </source>
</evidence>
<comment type="catalytic activity">
    <reaction evidence="1">
        <text>ATP + protein L-histidine = ADP + protein N-phospho-L-histidine.</text>
        <dbReference type="EC" id="2.7.13.3"/>
    </reaction>
</comment>
<dbReference type="InterPro" id="IPR001789">
    <property type="entry name" value="Sig_transdc_resp-reg_receiver"/>
</dbReference>
<keyword evidence="11" id="KW-1185">Reference proteome</keyword>
<evidence type="ECO:0000259" key="9">
    <source>
        <dbReference type="PROSITE" id="PS50110"/>
    </source>
</evidence>
<dbReference type="Gene3D" id="1.10.287.130">
    <property type="match status" value="1"/>
</dbReference>
<dbReference type="CDD" id="cd17546">
    <property type="entry name" value="REC_hyHK_CKI1_RcsC-like"/>
    <property type="match status" value="1"/>
</dbReference>
<dbReference type="PANTHER" id="PTHR43047:SF72">
    <property type="entry name" value="OSMOSENSING HISTIDINE PROTEIN KINASE SLN1"/>
    <property type="match status" value="1"/>
</dbReference>
<evidence type="ECO:0000259" key="8">
    <source>
        <dbReference type="PROSITE" id="PS50109"/>
    </source>
</evidence>
<evidence type="ECO:0000256" key="2">
    <source>
        <dbReference type="ARBA" id="ARBA00012438"/>
    </source>
</evidence>
<dbReference type="EMBL" id="JBHRSD010000033">
    <property type="protein sequence ID" value="MFC3034182.1"/>
    <property type="molecule type" value="Genomic_DNA"/>
</dbReference>
<dbReference type="SUPFAM" id="SSF47384">
    <property type="entry name" value="Homodimeric domain of signal transducing histidine kinase"/>
    <property type="match status" value="1"/>
</dbReference>
<dbReference type="SMART" id="SM00448">
    <property type="entry name" value="REC"/>
    <property type="match status" value="3"/>
</dbReference>
<dbReference type="PROSITE" id="PS50109">
    <property type="entry name" value="HIS_KIN"/>
    <property type="match status" value="1"/>
</dbReference>
<keyword evidence="3 6" id="KW-0597">Phosphoprotein</keyword>
<keyword evidence="7" id="KW-0175">Coiled coil</keyword>
<dbReference type="PROSITE" id="PS50110">
    <property type="entry name" value="RESPONSE_REGULATORY"/>
    <property type="match status" value="3"/>
</dbReference>
<dbReference type="EC" id="2.7.13.3" evidence="2"/>